<reference evidence="3 4" key="1">
    <citation type="journal article" date="2024" name="G3 (Bethesda)">
        <title>Genome assembly of Hibiscus sabdariffa L. provides insights into metabolisms of medicinal natural products.</title>
        <authorList>
            <person name="Kim T."/>
        </authorList>
    </citation>
    <scope>NUCLEOTIDE SEQUENCE [LARGE SCALE GENOMIC DNA]</scope>
    <source>
        <strain evidence="3">TK-2024</strain>
        <tissue evidence="3">Old leaves</tissue>
    </source>
</reference>
<dbReference type="Proteomes" id="UP001396334">
    <property type="component" value="Unassembled WGS sequence"/>
</dbReference>
<feature type="compositionally biased region" description="Basic and acidic residues" evidence="1">
    <location>
        <begin position="66"/>
        <end position="84"/>
    </location>
</feature>
<feature type="compositionally biased region" description="Basic and acidic residues" evidence="1">
    <location>
        <begin position="1"/>
        <end position="14"/>
    </location>
</feature>
<gene>
    <name evidence="3" type="ORF">V6N11_072164</name>
</gene>
<protein>
    <submittedName>
        <fullName evidence="3">Uncharacterized protein</fullName>
    </submittedName>
</protein>
<accession>A0ABR2U2Z0</accession>
<sequence length="162" mass="17394">MAARRVPELVRCIEDNQPNQPDLDPKGKKHGGNSSKWEHLNTHPNQEKVTSASDFGQCGQNATGISKDKPKSPPLRSEGDKEEANVTPKHINEEDIAILKSQETRDYESASDTSLHKSMGSLSVKSKGNFAKNGLLEQGVILGVVVLGCTAPPVLLLATLGS</sequence>
<evidence type="ECO:0000256" key="2">
    <source>
        <dbReference type="SAM" id="Phobius"/>
    </source>
</evidence>
<organism evidence="3 4">
    <name type="scientific">Hibiscus sabdariffa</name>
    <name type="common">roselle</name>
    <dbReference type="NCBI Taxonomy" id="183260"/>
    <lineage>
        <taxon>Eukaryota</taxon>
        <taxon>Viridiplantae</taxon>
        <taxon>Streptophyta</taxon>
        <taxon>Embryophyta</taxon>
        <taxon>Tracheophyta</taxon>
        <taxon>Spermatophyta</taxon>
        <taxon>Magnoliopsida</taxon>
        <taxon>eudicotyledons</taxon>
        <taxon>Gunneridae</taxon>
        <taxon>Pentapetalae</taxon>
        <taxon>rosids</taxon>
        <taxon>malvids</taxon>
        <taxon>Malvales</taxon>
        <taxon>Malvaceae</taxon>
        <taxon>Malvoideae</taxon>
        <taxon>Hibiscus</taxon>
    </lineage>
</organism>
<keyword evidence="4" id="KW-1185">Reference proteome</keyword>
<comment type="caution">
    <text evidence="3">The sequence shown here is derived from an EMBL/GenBank/DDBJ whole genome shotgun (WGS) entry which is preliminary data.</text>
</comment>
<name>A0ABR2U2Z0_9ROSI</name>
<evidence type="ECO:0000256" key="1">
    <source>
        <dbReference type="SAM" id="MobiDB-lite"/>
    </source>
</evidence>
<proteinExistence type="predicted"/>
<feature type="compositionally biased region" description="Polar residues" evidence="1">
    <location>
        <begin position="42"/>
        <end position="64"/>
    </location>
</feature>
<dbReference type="EMBL" id="JBBPBN010000003">
    <property type="protein sequence ID" value="KAK9043837.1"/>
    <property type="molecule type" value="Genomic_DNA"/>
</dbReference>
<keyword evidence="2" id="KW-0472">Membrane</keyword>
<feature type="region of interest" description="Disordered" evidence="1">
    <location>
        <begin position="1"/>
        <end position="116"/>
    </location>
</feature>
<feature type="transmembrane region" description="Helical" evidence="2">
    <location>
        <begin position="140"/>
        <end position="160"/>
    </location>
</feature>
<evidence type="ECO:0000313" key="3">
    <source>
        <dbReference type="EMBL" id="KAK9043837.1"/>
    </source>
</evidence>
<keyword evidence="2" id="KW-1133">Transmembrane helix</keyword>
<keyword evidence="2" id="KW-0812">Transmembrane</keyword>
<evidence type="ECO:0000313" key="4">
    <source>
        <dbReference type="Proteomes" id="UP001396334"/>
    </source>
</evidence>